<dbReference type="SUPFAM" id="SSF47413">
    <property type="entry name" value="lambda repressor-like DNA-binding domains"/>
    <property type="match status" value="1"/>
</dbReference>
<dbReference type="InterPro" id="IPR010982">
    <property type="entry name" value="Lambda_DNA-bd_dom_sf"/>
</dbReference>
<keyword evidence="4" id="KW-1185">Reference proteome</keyword>
<dbReference type="PANTHER" id="PTHR46797">
    <property type="entry name" value="HTH-TYPE TRANSCRIPTIONAL REGULATOR"/>
    <property type="match status" value="1"/>
</dbReference>
<dbReference type="SUPFAM" id="SSF51182">
    <property type="entry name" value="RmlC-like cupins"/>
    <property type="match status" value="1"/>
</dbReference>
<dbReference type="InterPro" id="IPR013096">
    <property type="entry name" value="Cupin_2"/>
</dbReference>
<dbReference type="PANTHER" id="PTHR46797:SF25">
    <property type="entry name" value="TRANSCRIPTIONAL REGULATOR"/>
    <property type="match status" value="1"/>
</dbReference>
<gene>
    <name evidence="3" type="ORF">P9989_04670</name>
</gene>
<dbReference type="CDD" id="cd02209">
    <property type="entry name" value="cupin_XRE_C"/>
    <property type="match status" value="1"/>
</dbReference>
<dbReference type="Gene3D" id="1.10.260.40">
    <property type="entry name" value="lambda repressor-like DNA-binding domains"/>
    <property type="match status" value="1"/>
</dbReference>
<protein>
    <submittedName>
        <fullName evidence="3">XRE family transcriptional regulator</fullName>
    </submittedName>
</protein>
<dbReference type="Gene3D" id="2.60.120.10">
    <property type="entry name" value="Jelly Rolls"/>
    <property type="match status" value="1"/>
</dbReference>
<reference evidence="3 4" key="1">
    <citation type="submission" date="2023-04" db="EMBL/GenBank/DDBJ databases">
        <title>Genome sequence of Halobacillus naozhouensis KACC 21980.</title>
        <authorList>
            <person name="Kim S."/>
            <person name="Heo J."/>
            <person name="Kwon S.-W."/>
        </authorList>
    </citation>
    <scope>NUCLEOTIDE SEQUENCE [LARGE SCALE GENOMIC DNA]</scope>
    <source>
        <strain evidence="3 4">KCTC 13234</strain>
    </source>
</reference>
<keyword evidence="1" id="KW-0238">DNA-binding</keyword>
<dbReference type="Pfam" id="PF01381">
    <property type="entry name" value="HTH_3"/>
    <property type="match status" value="1"/>
</dbReference>
<accession>A0ABY8J286</accession>
<evidence type="ECO:0000313" key="4">
    <source>
        <dbReference type="Proteomes" id="UP001221597"/>
    </source>
</evidence>
<dbReference type="RefSeq" id="WP_283077653.1">
    <property type="nucleotide sequence ID" value="NZ_CP121671.1"/>
</dbReference>
<organism evidence="3 4">
    <name type="scientific">Halobacillus naozhouensis</name>
    <dbReference type="NCBI Taxonomy" id="554880"/>
    <lineage>
        <taxon>Bacteria</taxon>
        <taxon>Bacillati</taxon>
        <taxon>Bacillota</taxon>
        <taxon>Bacilli</taxon>
        <taxon>Bacillales</taxon>
        <taxon>Bacillaceae</taxon>
        <taxon>Halobacillus</taxon>
    </lineage>
</organism>
<dbReference type="PROSITE" id="PS50943">
    <property type="entry name" value="HTH_CROC1"/>
    <property type="match status" value="1"/>
</dbReference>
<sequence length="180" mass="20371">MKNIIGNQIKELRKQKKLTLKQVSERTSLSISFLSQVERAKSSVTLDSLKKISEVLDVNPSYFFPSDPKTAVKRNTVDENSTPTTPFIYKDLSGNFDHSVFTPILVTLSPGETNGNPLSHKGQEFLYVLEGELTVWMEAEEYVLSPNDCIHLNSTVQHYWFNRTEDVVKFLCVSTNPGLN</sequence>
<name>A0ABY8J286_9BACI</name>
<feature type="domain" description="HTH cro/C1-type" evidence="2">
    <location>
        <begin position="9"/>
        <end position="63"/>
    </location>
</feature>
<dbReference type="Pfam" id="PF07883">
    <property type="entry name" value="Cupin_2"/>
    <property type="match status" value="1"/>
</dbReference>
<dbReference type="Proteomes" id="UP001221597">
    <property type="component" value="Chromosome"/>
</dbReference>
<evidence type="ECO:0000313" key="3">
    <source>
        <dbReference type="EMBL" id="WFT75687.1"/>
    </source>
</evidence>
<dbReference type="InterPro" id="IPR014710">
    <property type="entry name" value="RmlC-like_jellyroll"/>
</dbReference>
<dbReference type="CDD" id="cd00093">
    <property type="entry name" value="HTH_XRE"/>
    <property type="match status" value="1"/>
</dbReference>
<dbReference type="InterPro" id="IPR050807">
    <property type="entry name" value="TransReg_Diox_bact_type"/>
</dbReference>
<dbReference type="InterPro" id="IPR001387">
    <property type="entry name" value="Cro/C1-type_HTH"/>
</dbReference>
<dbReference type="EMBL" id="CP121671">
    <property type="protein sequence ID" value="WFT75687.1"/>
    <property type="molecule type" value="Genomic_DNA"/>
</dbReference>
<evidence type="ECO:0000259" key="2">
    <source>
        <dbReference type="PROSITE" id="PS50943"/>
    </source>
</evidence>
<dbReference type="SMART" id="SM00530">
    <property type="entry name" value="HTH_XRE"/>
    <property type="match status" value="1"/>
</dbReference>
<evidence type="ECO:0000256" key="1">
    <source>
        <dbReference type="ARBA" id="ARBA00023125"/>
    </source>
</evidence>
<proteinExistence type="predicted"/>
<dbReference type="InterPro" id="IPR011051">
    <property type="entry name" value="RmlC_Cupin_sf"/>
</dbReference>